<evidence type="ECO:0000313" key="2">
    <source>
        <dbReference type="EMBL" id="PZP55200.1"/>
    </source>
</evidence>
<comment type="caution">
    <text evidence="2">The sequence shown here is derived from an EMBL/GenBank/DDBJ whole genome shotgun (WGS) entry which is preliminary data.</text>
</comment>
<reference evidence="2 3" key="1">
    <citation type="submission" date="2017-08" db="EMBL/GenBank/DDBJ databases">
        <title>Infants hospitalized years apart are colonized by the same room-sourced microbial strains.</title>
        <authorList>
            <person name="Brooks B."/>
            <person name="Olm M.R."/>
            <person name="Firek B.A."/>
            <person name="Baker R."/>
            <person name="Thomas B.C."/>
            <person name="Morowitz M.J."/>
            <person name="Banfield J.F."/>
        </authorList>
    </citation>
    <scope>NUCLEOTIDE SEQUENCE [LARGE SCALE GENOMIC DNA]</scope>
    <source>
        <strain evidence="2">S2_006_000_R2_64</strain>
    </source>
</reference>
<dbReference type="EMBL" id="QFOT01000082">
    <property type="protein sequence ID" value="PZP55200.1"/>
    <property type="molecule type" value="Genomic_DNA"/>
</dbReference>
<dbReference type="Proteomes" id="UP000249739">
    <property type="component" value="Unassembled WGS sequence"/>
</dbReference>
<organism evidence="2 3">
    <name type="scientific">Micavibrio aeruginosavorus</name>
    <dbReference type="NCBI Taxonomy" id="349221"/>
    <lineage>
        <taxon>Bacteria</taxon>
        <taxon>Pseudomonadati</taxon>
        <taxon>Bdellovibrionota</taxon>
        <taxon>Bdellovibrionia</taxon>
        <taxon>Bdellovibrionales</taxon>
        <taxon>Pseudobdellovibrionaceae</taxon>
        <taxon>Micavibrio</taxon>
    </lineage>
</organism>
<feature type="compositionally biased region" description="Basic and acidic residues" evidence="1">
    <location>
        <begin position="118"/>
        <end position="144"/>
    </location>
</feature>
<evidence type="ECO:0000313" key="3">
    <source>
        <dbReference type="Proteomes" id="UP000249739"/>
    </source>
</evidence>
<evidence type="ECO:0000256" key="1">
    <source>
        <dbReference type="SAM" id="MobiDB-lite"/>
    </source>
</evidence>
<proteinExistence type="predicted"/>
<sequence length="274" mass="30288">MADLKAKSSELLEDLFRQNGIDIETSLNIDAFNINRLITVGSGIMEAVDFLDDNLRAYFDPGSVELEDKREKEKEREFQLRGIVGNNLQARLRQIDDEIDDRMDRVSDAAREKQEMIRRERLEQEQEARAAAARRERDNDERKSPITTNVKPRAHFKAAHGDYETVGSTVNHALENPRDVAGDIVESVAGKDVRQFGGKVLRGELGAAVEQVAGKDTRETLREVKHGITTSISGTFNAAADTAVAAKDAVVDTAVAAKNSVVNTVSGWLPSWGK</sequence>
<accession>A0A2W5FMY3</accession>
<gene>
    <name evidence="2" type="ORF">DI586_07610</name>
</gene>
<name>A0A2W5FMY3_9BACT</name>
<protein>
    <submittedName>
        <fullName evidence="2">Uncharacterized protein</fullName>
    </submittedName>
</protein>
<feature type="region of interest" description="Disordered" evidence="1">
    <location>
        <begin position="118"/>
        <end position="149"/>
    </location>
</feature>
<dbReference type="AlphaFoldDB" id="A0A2W5FMY3"/>